<reference evidence="9" key="1">
    <citation type="submission" date="2016-04" db="UniProtKB">
        <authorList>
            <consortium name="WormBaseParasite"/>
        </authorList>
    </citation>
    <scope>IDENTIFICATION</scope>
</reference>
<gene>
    <name evidence="7" type="ORF">TASK_LOCUS3825</name>
</gene>
<dbReference type="PANTHER" id="PTHR15840">
    <property type="entry name" value="CGI-121 FAMILY MEMBER"/>
    <property type="match status" value="1"/>
</dbReference>
<evidence type="ECO:0000313" key="7">
    <source>
        <dbReference type="EMBL" id="VDK32415.1"/>
    </source>
</evidence>
<dbReference type="EMBL" id="UYRS01018315">
    <property type="protein sequence ID" value="VDK32415.1"/>
    <property type="molecule type" value="Genomic_DNA"/>
</dbReference>
<feature type="domain" description="RRM" evidence="6">
    <location>
        <begin position="93"/>
        <end position="167"/>
    </location>
</feature>
<evidence type="ECO:0000256" key="2">
    <source>
        <dbReference type="ARBA" id="ARBA00005546"/>
    </source>
</evidence>
<organism evidence="9">
    <name type="scientific">Taenia asiatica</name>
    <name type="common">Asian tapeworm</name>
    <dbReference type="NCBI Taxonomy" id="60517"/>
    <lineage>
        <taxon>Eukaryota</taxon>
        <taxon>Metazoa</taxon>
        <taxon>Spiralia</taxon>
        <taxon>Lophotrochozoa</taxon>
        <taxon>Platyhelminthes</taxon>
        <taxon>Cestoda</taxon>
        <taxon>Eucestoda</taxon>
        <taxon>Cyclophyllidea</taxon>
        <taxon>Taeniidae</taxon>
        <taxon>Taenia</taxon>
    </lineage>
</organism>
<keyword evidence="8" id="KW-1185">Reference proteome</keyword>
<feature type="domain" description="RRM" evidence="6">
    <location>
        <begin position="270"/>
        <end position="336"/>
    </location>
</feature>
<evidence type="ECO:0000256" key="3">
    <source>
        <dbReference type="ARBA" id="ARBA00022694"/>
    </source>
</evidence>
<accession>A0A0R3W222</accession>
<keyword evidence="3" id="KW-0819">tRNA processing</keyword>
<evidence type="ECO:0000256" key="1">
    <source>
        <dbReference type="ARBA" id="ARBA00004123"/>
    </source>
</evidence>
<dbReference type="CDD" id="cd00590">
    <property type="entry name" value="RRM_SF"/>
    <property type="match status" value="2"/>
</dbReference>
<dbReference type="SMART" id="SM00360">
    <property type="entry name" value="RRM"/>
    <property type="match status" value="3"/>
</dbReference>
<sequence>MSKRIANRIKDPIQRESLAKRLAQRNMCSVRLSNLPKRYNYSVLLELVPDMVACRMLYDPVFRRPKSRAYVEFSSNESALKPLMGQDDYIPCSVRLYNLHWKTTKGEVARYFPGSTSINLPKNTVRGFVSRRQSIVANLMFGTVEEAIAAVDGKQGCVIHGRRISVHFCPKKVKSKIVGLVVYGLKKSTTEDEVRVLFPQANKVEMHPLGGFAVLHYALVEDCKMDRENALGAKLKKRKLRIVFNFRGGNHENVGSNVVTEAGTNNPSSLIIVKNLGRSATEEQISGLFAKAKIVSMPRKGKACRGYAILDCKSVIAAKRILAKSYVFQGRTLAWIDIDLKLFPGYKLSVALICDVSSPLELNGELQSGQLSLPPNLCALVDADYVVDIGQIEAAAVQALINRTGGRLQGRGVFSSEFLACLQPRHSIKEALATFGVKKSTTRMLLVLLQTPGSSAPDFKIVNSHISGKFADPLTLHKFCDREKISQTYGISSTEFKGFGNGERAYVLSVLTRMSSSLLMR</sequence>
<protein>
    <submittedName>
        <fullName evidence="9">RRM domain-containing protein</fullName>
    </submittedName>
</protein>
<evidence type="ECO:0000259" key="6">
    <source>
        <dbReference type="SMART" id="SM00360"/>
    </source>
</evidence>
<comment type="subcellular location">
    <subcellularLocation>
        <location evidence="1">Nucleus</location>
    </subcellularLocation>
</comment>
<dbReference type="InterPro" id="IPR000504">
    <property type="entry name" value="RRM_dom"/>
</dbReference>
<dbReference type="SUPFAM" id="SSF54928">
    <property type="entry name" value="RNA-binding domain, RBD"/>
    <property type="match status" value="3"/>
</dbReference>
<dbReference type="InterPro" id="IPR012677">
    <property type="entry name" value="Nucleotide-bd_a/b_plait_sf"/>
</dbReference>
<dbReference type="Pfam" id="PF08617">
    <property type="entry name" value="CGI-121"/>
    <property type="match status" value="1"/>
</dbReference>
<dbReference type="AlphaFoldDB" id="A0A0R3W222"/>
<feature type="domain" description="RRM" evidence="6">
    <location>
        <begin position="179"/>
        <end position="243"/>
    </location>
</feature>
<dbReference type="STRING" id="60517.A0A0R3W222"/>
<dbReference type="SUPFAM" id="SSF143870">
    <property type="entry name" value="PF0523-like"/>
    <property type="match status" value="1"/>
</dbReference>
<comment type="similarity">
    <text evidence="2 5">Belongs to the CGI121/TPRKB family.</text>
</comment>
<dbReference type="GO" id="GO:0000408">
    <property type="term" value="C:EKC/KEOPS complex"/>
    <property type="evidence" value="ECO:0007669"/>
    <property type="project" value="TreeGrafter"/>
</dbReference>
<dbReference type="OrthoDB" id="167718at2759"/>
<reference evidence="7 8" key="2">
    <citation type="submission" date="2018-11" db="EMBL/GenBank/DDBJ databases">
        <authorList>
            <consortium name="Pathogen Informatics"/>
        </authorList>
    </citation>
    <scope>NUCLEOTIDE SEQUENCE [LARGE SCALE GENOMIC DNA]</scope>
</reference>
<keyword evidence="4 5" id="KW-0539">Nucleus</keyword>
<name>A0A0R3W222_TAEAS</name>
<proteinExistence type="inferred from homology"/>
<evidence type="ECO:0000313" key="8">
    <source>
        <dbReference type="Proteomes" id="UP000282613"/>
    </source>
</evidence>
<dbReference type="GO" id="GO:0005634">
    <property type="term" value="C:nucleus"/>
    <property type="evidence" value="ECO:0007669"/>
    <property type="project" value="UniProtKB-SubCell"/>
</dbReference>
<dbReference type="Gene3D" id="3.30.70.330">
    <property type="match status" value="2"/>
</dbReference>
<dbReference type="Proteomes" id="UP000282613">
    <property type="component" value="Unassembled WGS sequence"/>
</dbReference>
<dbReference type="GO" id="GO:0003723">
    <property type="term" value="F:RNA binding"/>
    <property type="evidence" value="ECO:0007669"/>
    <property type="project" value="InterPro"/>
</dbReference>
<dbReference type="InterPro" id="IPR013926">
    <property type="entry name" value="CGI121/TPRKB"/>
</dbReference>
<evidence type="ECO:0000256" key="4">
    <source>
        <dbReference type="ARBA" id="ARBA00023242"/>
    </source>
</evidence>
<dbReference type="GO" id="GO:0005829">
    <property type="term" value="C:cytosol"/>
    <property type="evidence" value="ECO:0007669"/>
    <property type="project" value="TreeGrafter"/>
</dbReference>
<dbReference type="InterPro" id="IPR035979">
    <property type="entry name" value="RBD_domain_sf"/>
</dbReference>
<dbReference type="WBParaSite" id="TASK_0000382401-mRNA-1">
    <property type="protein sequence ID" value="TASK_0000382401-mRNA-1"/>
    <property type="gene ID" value="TASK_0000382401"/>
</dbReference>
<dbReference type="PANTHER" id="PTHR15840:SF10">
    <property type="entry name" value="EKC_KEOPS COMPLEX SUBUNIT TPRKB"/>
    <property type="match status" value="1"/>
</dbReference>
<evidence type="ECO:0000256" key="5">
    <source>
        <dbReference type="RuleBase" id="RU004398"/>
    </source>
</evidence>
<dbReference type="Gene3D" id="3.30.2380.10">
    <property type="entry name" value="CGI121/TPRKB"/>
    <property type="match status" value="1"/>
</dbReference>
<dbReference type="GO" id="GO:0002949">
    <property type="term" value="P:tRNA threonylcarbamoyladenosine modification"/>
    <property type="evidence" value="ECO:0007669"/>
    <property type="project" value="TreeGrafter"/>
</dbReference>
<evidence type="ECO:0000313" key="9">
    <source>
        <dbReference type="WBParaSite" id="TASK_0000382401-mRNA-1"/>
    </source>
</evidence>
<dbReference type="InterPro" id="IPR036504">
    <property type="entry name" value="CGI121/TPRKB_sf"/>
</dbReference>